<organism evidence="3 4">
    <name type="scientific">Martelella alba</name>
    <dbReference type="NCBI Taxonomy" id="2590451"/>
    <lineage>
        <taxon>Bacteria</taxon>
        <taxon>Pseudomonadati</taxon>
        <taxon>Pseudomonadota</taxon>
        <taxon>Alphaproteobacteria</taxon>
        <taxon>Hyphomicrobiales</taxon>
        <taxon>Aurantimonadaceae</taxon>
        <taxon>Martelella</taxon>
    </lineage>
</organism>
<evidence type="ECO:0000256" key="1">
    <source>
        <dbReference type="SAM" id="Coils"/>
    </source>
</evidence>
<comment type="caution">
    <text evidence="3">The sequence shown here is derived from an EMBL/GenBank/DDBJ whole genome shotgun (WGS) entry which is preliminary data.</text>
</comment>
<sequence>MDEIYKIITAPSTSGVPSIINPALSCHPLENHLHDAGNHSIYSTFLPMAPILPSPLLSSQYRHTYNFPENGFAENRKHNARRLASHRADLEKLESLHRQTRELEARMQRNQQAIQLYQETRVGTLVSPSARPKPQASFTLGAIPKATRHLASRMVKTKGKQVEEIEMVEFKSHLRRGDELVVEHNALRHQHEEVKRQEAGCLRRLSETKRLEALYQKQLNDYEVNNPLLGAIQRVEDSKSLLHQMQFEKNSAAQRLRKSECELEHLQKKYAQTQNTYARTSFQGPQNTGRSAGNQTDSTLLQKERDCLLTDIHHEIELLQCEIHHRRTHRDYCNQQWIQAQQRTNQALAHRQTVQELLRRRSSDDLPPAEPGPAIAPACAQAGRADEKTLMATTPHDLQEEFHERTEPIKPQNHHPIAQSRLTVPHADADSAAALIPPFNELELGK</sequence>
<gene>
    <name evidence="3" type="ORF">FCN80_21275</name>
</gene>
<reference evidence="3 4" key="1">
    <citation type="submission" date="2019-04" db="EMBL/GenBank/DDBJ databases">
        <authorList>
            <person name="Li M."/>
            <person name="Gao C."/>
        </authorList>
    </citation>
    <scope>NUCLEOTIDE SEQUENCE [LARGE SCALE GENOMIC DNA]</scope>
    <source>
        <strain evidence="3 4">BGMRC 2031</strain>
    </source>
</reference>
<feature type="region of interest" description="Disordered" evidence="2">
    <location>
        <begin position="272"/>
        <end position="298"/>
    </location>
</feature>
<dbReference type="EMBL" id="SZPQ01000042">
    <property type="protein sequence ID" value="TKI03509.1"/>
    <property type="molecule type" value="Genomic_DNA"/>
</dbReference>
<name>A0ABY2SGF3_9HYPH</name>
<evidence type="ECO:0000313" key="4">
    <source>
        <dbReference type="Proteomes" id="UP000305202"/>
    </source>
</evidence>
<proteinExistence type="predicted"/>
<keyword evidence="4" id="KW-1185">Reference proteome</keyword>
<evidence type="ECO:0000256" key="2">
    <source>
        <dbReference type="SAM" id="MobiDB-lite"/>
    </source>
</evidence>
<keyword evidence="1" id="KW-0175">Coiled coil</keyword>
<dbReference type="Proteomes" id="UP000305202">
    <property type="component" value="Unassembled WGS sequence"/>
</dbReference>
<feature type="coiled-coil region" evidence="1">
    <location>
        <begin position="83"/>
        <end position="120"/>
    </location>
</feature>
<protein>
    <submittedName>
        <fullName evidence="3">Uncharacterized protein</fullName>
    </submittedName>
</protein>
<dbReference type="RefSeq" id="WP_136992353.1">
    <property type="nucleotide sequence ID" value="NZ_SZPQ01000042.1"/>
</dbReference>
<evidence type="ECO:0000313" key="3">
    <source>
        <dbReference type="EMBL" id="TKI03509.1"/>
    </source>
</evidence>
<accession>A0ABY2SGF3</accession>